<dbReference type="Gene3D" id="3.40.50.300">
    <property type="entry name" value="P-loop containing nucleotide triphosphate hydrolases"/>
    <property type="match status" value="2"/>
</dbReference>
<organism evidence="2 3">
    <name type="scientific">Spiroplasma citri</name>
    <dbReference type="NCBI Taxonomy" id="2133"/>
    <lineage>
        <taxon>Bacteria</taxon>
        <taxon>Bacillati</taxon>
        <taxon>Mycoplasmatota</taxon>
        <taxon>Mollicutes</taxon>
        <taxon>Entomoplasmatales</taxon>
        <taxon>Spiroplasmataceae</taxon>
        <taxon>Spiroplasma</taxon>
    </lineage>
</organism>
<dbReference type="Proteomes" id="UP001214629">
    <property type="component" value="Chromosome"/>
</dbReference>
<keyword evidence="3" id="KW-1185">Reference proteome</keyword>
<dbReference type="PANTHER" id="PTHR32182">
    <property type="entry name" value="DNA REPLICATION AND REPAIR PROTEIN RECF"/>
    <property type="match status" value="1"/>
</dbReference>
<dbReference type="GO" id="GO:0006302">
    <property type="term" value="P:double-strand break repair"/>
    <property type="evidence" value="ECO:0007669"/>
    <property type="project" value="TreeGrafter"/>
</dbReference>
<dbReference type="Pfam" id="PF13304">
    <property type="entry name" value="AAA_21"/>
    <property type="match status" value="1"/>
</dbReference>
<evidence type="ECO:0000313" key="3">
    <source>
        <dbReference type="Proteomes" id="UP001214629"/>
    </source>
</evidence>
<evidence type="ECO:0000259" key="1">
    <source>
        <dbReference type="Pfam" id="PF13304"/>
    </source>
</evidence>
<dbReference type="RefSeq" id="WP_071937569.1">
    <property type="nucleotide sequence ID" value="NZ_CP013197.1"/>
</dbReference>
<dbReference type="InterPro" id="IPR003959">
    <property type="entry name" value="ATPase_AAA_core"/>
</dbReference>
<reference evidence="2 3" key="1">
    <citation type="submission" date="2022-04" db="EMBL/GenBank/DDBJ databases">
        <title>Whole genome of Spiroplasma citri.</title>
        <authorList>
            <person name="Khanchezar A."/>
            <person name="Izadpanah K."/>
            <person name="Taghavi M."/>
            <person name="Ghorbani A."/>
            <person name="Beven L."/>
        </authorList>
    </citation>
    <scope>NUCLEOTIDE SEQUENCE [LARGE SCALE GENOMIC DNA]</scope>
    <source>
        <strain evidence="2 3">D4</strain>
    </source>
</reference>
<name>A0AAX3SWH2_SPICI</name>
<sequence length="603" mass="72009">MEYNFKISWFKSIAEEQELTLYTNKLNIIFGENSSGKTVLLDSIKWGLGEEGSKEKFKTNFTEKGMDKYNPLNIENEKKYKPKIITYIKNYDKLDNFIFKIEQINNLKFSENEKFITFTRKYNEGTLWENNEFDYEGNPTFINKIKREIYEKYENYWPKSFLTVNKDLNDEKILISFKENITHQDTKPKVLNKLNKEMSLKAKQKLADEMHRAIDFIYILDKFNKLNFDIYKNNDLDISSATEDISFPLNEITKIYLENKNPDNKYLKLFCDFFGGKEFAEQINKFINLSNITERDKQIRNNFKKVIENNTNEKIKNIFLNIFSINKLFLLLKIRLENDYLELCVEDQNNSRLFGGQSPKEQSQGYKQIFYLIAILEGIKLIDENKKELIPIPTVVLFDEPDKNIHYSIQKELSKYLIKYINENKNILIVIATHSGFLLSEEKEENNIIITKLLENGQTEIKEYDEVKKDDNIDFDNSIFPINSFYLISNWYKKIEKIIKKSKLAFWYNEDEFIKKYNKDINIEKIKNYIKEINGNLNNEDIVLHPLKNFEEEEINYIIKFSDVDINNQDEFINIIRNIENYSNTKHYKLSPLFLNELLEIIY</sequence>
<proteinExistence type="predicted"/>
<dbReference type="GeneID" id="54239043"/>
<dbReference type="PANTHER" id="PTHR32182:SF25">
    <property type="entry name" value="SLR1056 PROTEIN"/>
    <property type="match status" value="1"/>
</dbReference>
<dbReference type="EMBL" id="CP096246">
    <property type="protein sequence ID" value="WFG95679.1"/>
    <property type="molecule type" value="Genomic_DNA"/>
</dbReference>
<dbReference type="AlphaFoldDB" id="A0AAX3SWH2"/>
<evidence type="ECO:0000313" key="2">
    <source>
        <dbReference type="EMBL" id="WFG95679.1"/>
    </source>
</evidence>
<protein>
    <submittedName>
        <fullName evidence="2">AAA family ATPase</fullName>
    </submittedName>
</protein>
<dbReference type="GO" id="GO:0000731">
    <property type="term" value="P:DNA synthesis involved in DNA repair"/>
    <property type="evidence" value="ECO:0007669"/>
    <property type="project" value="TreeGrafter"/>
</dbReference>
<gene>
    <name evidence="2" type="ORF">M0C40_06150</name>
</gene>
<dbReference type="GO" id="GO:0016887">
    <property type="term" value="F:ATP hydrolysis activity"/>
    <property type="evidence" value="ECO:0007669"/>
    <property type="project" value="InterPro"/>
</dbReference>
<dbReference type="InterPro" id="IPR027417">
    <property type="entry name" value="P-loop_NTPase"/>
</dbReference>
<dbReference type="KEGG" id="sck:SCITRI_001181"/>
<accession>A0AAX3SWH2</accession>
<feature type="domain" description="ATPase AAA-type core" evidence="1">
    <location>
        <begin position="26"/>
        <end position="439"/>
    </location>
</feature>
<dbReference type="SUPFAM" id="SSF52540">
    <property type="entry name" value="P-loop containing nucleoside triphosphate hydrolases"/>
    <property type="match status" value="1"/>
</dbReference>
<dbReference type="GO" id="GO:0005524">
    <property type="term" value="F:ATP binding"/>
    <property type="evidence" value="ECO:0007669"/>
    <property type="project" value="InterPro"/>
</dbReference>